<name>A0ACC1X5V1_MELAZ</name>
<dbReference type="EMBL" id="CM051404">
    <property type="protein sequence ID" value="KAJ4706488.1"/>
    <property type="molecule type" value="Genomic_DNA"/>
</dbReference>
<gene>
    <name evidence="1" type="ORF">OWV82_020127</name>
</gene>
<sequence>MASATSTLMEAYCFPFFISLISLLIVRWLIKRFTKSEANLVFPPTPPALPIIGHNYLLSSKLPQSLQTLARRYGPLMQIRIGSSTFVVVSNAAVAKEIFITHDLDFASRYEPCPGEYNIYSGSGFMTGPYGQYWLFMKKLCVTKLFAQPQIDRFNRIREQEIVKILKSLMKRSREGEPCNLGTELAYMTNNVIFRMIISKRLSENNDESKYMRKLAVEMTELAAKLGVSKVFSFLTKMDLFGNGKKLKEVFRRYNEFAEQIMKEYEENGIINGGENEDRDLMDILLETFRDRDAEVKLTRNQIKYFVLELFFASVDGISTTIQWAIAELVNRPDVFNKLRKEIDSVVGLTRLVKESDVPKLPFLQAVLKETMRLHPLGAIIHRECVRDCKINGFDVKARTKALINAYAIMRDPEEWENPDEFLPDRFLIKFNGNNDEHHEQMQMEGQDFGYIPFGGGSRACVGSTHANLVMRTTIGALVQCFDWKIKGGEDVGINVGSGSFPGKMELPLIAYPITRFDPLN</sequence>
<evidence type="ECO:0000313" key="2">
    <source>
        <dbReference type="Proteomes" id="UP001164539"/>
    </source>
</evidence>
<protein>
    <submittedName>
        <fullName evidence="1">Cytochrome P450</fullName>
    </submittedName>
</protein>
<organism evidence="1 2">
    <name type="scientific">Melia azedarach</name>
    <name type="common">Chinaberry tree</name>
    <dbReference type="NCBI Taxonomy" id="155640"/>
    <lineage>
        <taxon>Eukaryota</taxon>
        <taxon>Viridiplantae</taxon>
        <taxon>Streptophyta</taxon>
        <taxon>Embryophyta</taxon>
        <taxon>Tracheophyta</taxon>
        <taxon>Spermatophyta</taxon>
        <taxon>Magnoliopsida</taxon>
        <taxon>eudicotyledons</taxon>
        <taxon>Gunneridae</taxon>
        <taxon>Pentapetalae</taxon>
        <taxon>rosids</taxon>
        <taxon>malvids</taxon>
        <taxon>Sapindales</taxon>
        <taxon>Meliaceae</taxon>
        <taxon>Melia</taxon>
    </lineage>
</organism>
<evidence type="ECO:0000313" key="1">
    <source>
        <dbReference type="EMBL" id="KAJ4706488.1"/>
    </source>
</evidence>
<reference evidence="1 2" key="1">
    <citation type="journal article" date="2023" name="Science">
        <title>Complex scaffold remodeling in plant triterpene biosynthesis.</title>
        <authorList>
            <person name="De La Pena R."/>
            <person name="Hodgson H."/>
            <person name="Liu J.C."/>
            <person name="Stephenson M.J."/>
            <person name="Martin A.C."/>
            <person name="Owen C."/>
            <person name="Harkess A."/>
            <person name="Leebens-Mack J."/>
            <person name="Jimenez L.E."/>
            <person name="Osbourn A."/>
            <person name="Sattely E.S."/>
        </authorList>
    </citation>
    <scope>NUCLEOTIDE SEQUENCE [LARGE SCALE GENOMIC DNA]</scope>
    <source>
        <strain evidence="2">cv. JPN11</strain>
        <tissue evidence="1">Leaf</tissue>
    </source>
</reference>
<comment type="caution">
    <text evidence="1">The sequence shown here is derived from an EMBL/GenBank/DDBJ whole genome shotgun (WGS) entry which is preliminary data.</text>
</comment>
<accession>A0ACC1X5V1</accession>
<keyword evidence="2" id="KW-1185">Reference proteome</keyword>
<dbReference type="Proteomes" id="UP001164539">
    <property type="component" value="Chromosome 11"/>
</dbReference>
<proteinExistence type="predicted"/>